<dbReference type="AlphaFoldDB" id="A0A9P0CJJ0"/>
<dbReference type="Proteomes" id="UP001153636">
    <property type="component" value="Chromosome 12"/>
</dbReference>
<dbReference type="PANTHER" id="PTHR45913:SF19">
    <property type="entry name" value="LOW QUALITY PROTEIN: ZINC FINGER BED DOMAIN-CONTAINING PROTEIN 5-LIKE"/>
    <property type="match status" value="1"/>
</dbReference>
<evidence type="ECO:0000313" key="3">
    <source>
        <dbReference type="Proteomes" id="UP001153636"/>
    </source>
</evidence>
<accession>A0A9P0CJJ0</accession>
<dbReference type="EMBL" id="OV651824">
    <property type="protein sequence ID" value="CAH1101768.1"/>
    <property type="molecule type" value="Genomic_DNA"/>
</dbReference>
<dbReference type="OrthoDB" id="8195035at2759"/>
<reference evidence="2" key="1">
    <citation type="submission" date="2022-01" db="EMBL/GenBank/DDBJ databases">
        <authorList>
            <person name="King R."/>
        </authorList>
    </citation>
    <scope>NUCLEOTIDE SEQUENCE</scope>
</reference>
<protein>
    <submittedName>
        <fullName evidence="2">Uncharacterized protein</fullName>
    </submittedName>
</protein>
<organism evidence="2 3">
    <name type="scientific">Psylliodes chrysocephalus</name>
    <dbReference type="NCBI Taxonomy" id="3402493"/>
    <lineage>
        <taxon>Eukaryota</taxon>
        <taxon>Metazoa</taxon>
        <taxon>Ecdysozoa</taxon>
        <taxon>Arthropoda</taxon>
        <taxon>Hexapoda</taxon>
        <taxon>Insecta</taxon>
        <taxon>Pterygota</taxon>
        <taxon>Neoptera</taxon>
        <taxon>Endopterygota</taxon>
        <taxon>Coleoptera</taxon>
        <taxon>Polyphaga</taxon>
        <taxon>Cucujiformia</taxon>
        <taxon>Chrysomeloidea</taxon>
        <taxon>Chrysomelidae</taxon>
        <taxon>Galerucinae</taxon>
        <taxon>Alticini</taxon>
        <taxon>Psylliodes</taxon>
    </lineage>
</organism>
<proteinExistence type="predicted"/>
<keyword evidence="1" id="KW-1133">Transmembrane helix</keyword>
<evidence type="ECO:0000313" key="2">
    <source>
        <dbReference type="EMBL" id="CAH1101768.1"/>
    </source>
</evidence>
<keyword evidence="1" id="KW-0812">Transmembrane</keyword>
<keyword evidence="1" id="KW-0472">Membrane</keyword>
<keyword evidence="3" id="KW-1185">Reference proteome</keyword>
<sequence length="164" mass="19063">MSGRFQSVQTLVKQKPPQRVWTHCMVHREDLASKEISFGLNIVLTMVVTVVNYIKIRLLKSRIFNALCKDMGAEHSTLQFYCEARWLSRGIFLQRVYELKEEIVTFLEVENSPVAEKFRDALFVMKLSYLVEKLNTLDLQLQGANTHMLDTSDKVSAFCRKMKL</sequence>
<dbReference type="PANTHER" id="PTHR45913">
    <property type="entry name" value="EPM2A-INTERACTING PROTEIN 1"/>
    <property type="match status" value="1"/>
</dbReference>
<feature type="transmembrane region" description="Helical" evidence="1">
    <location>
        <begin position="36"/>
        <end position="54"/>
    </location>
</feature>
<name>A0A9P0CJJ0_9CUCU</name>
<gene>
    <name evidence="2" type="ORF">PSYICH_LOCUS3283</name>
</gene>
<evidence type="ECO:0000256" key="1">
    <source>
        <dbReference type="SAM" id="Phobius"/>
    </source>
</evidence>